<reference evidence="4" key="1">
    <citation type="submission" date="2016-06" db="EMBL/GenBank/DDBJ databases">
        <authorList>
            <person name="Varghese N."/>
            <person name="Submissions Spin"/>
        </authorList>
    </citation>
    <scope>NUCLEOTIDE SEQUENCE [LARGE SCALE GENOMIC DNA]</scope>
    <source>
        <strain evidence="4">DSM 45647</strain>
    </source>
</reference>
<dbReference type="InterPro" id="IPR029069">
    <property type="entry name" value="HotDog_dom_sf"/>
</dbReference>
<dbReference type="STRING" id="745366.GA0070213_1066"/>
<gene>
    <name evidence="3" type="ORF">GA0070213_1066</name>
</gene>
<proteinExistence type="predicted"/>
<dbReference type="NCBIfam" id="NF041195">
    <property type="entry name" value="ScbA_BarX_GamBu"/>
    <property type="match status" value="1"/>
</dbReference>
<dbReference type="InterPro" id="IPR047757">
    <property type="entry name" value="AfsA-like"/>
</dbReference>
<evidence type="ECO:0000259" key="2">
    <source>
        <dbReference type="Pfam" id="PF03756"/>
    </source>
</evidence>
<organism evidence="3 4">
    <name type="scientific">Micromonospora humi</name>
    <dbReference type="NCBI Taxonomy" id="745366"/>
    <lineage>
        <taxon>Bacteria</taxon>
        <taxon>Bacillati</taxon>
        <taxon>Actinomycetota</taxon>
        <taxon>Actinomycetes</taxon>
        <taxon>Micromonosporales</taxon>
        <taxon>Micromonosporaceae</taxon>
        <taxon>Micromonospora</taxon>
    </lineage>
</organism>
<evidence type="ECO:0000313" key="4">
    <source>
        <dbReference type="Proteomes" id="UP000199360"/>
    </source>
</evidence>
<dbReference type="EMBL" id="FMDM01000006">
    <property type="protein sequence ID" value="SCG58050.1"/>
    <property type="molecule type" value="Genomic_DNA"/>
</dbReference>
<feature type="domain" description="A-factor biosynthesis hotdog" evidence="2">
    <location>
        <begin position="2"/>
        <end position="127"/>
    </location>
</feature>
<dbReference type="Proteomes" id="UP000199360">
    <property type="component" value="Unassembled WGS sequence"/>
</dbReference>
<dbReference type="Pfam" id="PF03756">
    <property type="entry name" value="AfsA"/>
    <property type="match status" value="2"/>
</dbReference>
<dbReference type="SUPFAM" id="SSF54637">
    <property type="entry name" value="Thioesterase/thiol ester dehydrase-isomerase"/>
    <property type="match status" value="1"/>
</dbReference>
<feature type="region of interest" description="Disordered" evidence="1">
    <location>
        <begin position="138"/>
        <end position="158"/>
    </location>
</feature>
<dbReference type="InterPro" id="IPR005509">
    <property type="entry name" value="AfsA_hotdog_dom"/>
</dbReference>
<name>A0A1C5II60_9ACTN</name>
<evidence type="ECO:0000256" key="1">
    <source>
        <dbReference type="SAM" id="MobiDB-lite"/>
    </source>
</evidence>
<keyword evidence="4" id="KW-1185">Reference proteome</keyword>
<dbReference type="AlphaFoldDB" id="A0A1C5II60"/>
<sequence>MLLTSWHRTGDDAFVCGAQWPAGHRLYAPAGNAFDTLVIIETVRQAGILVSHEGYGIPRHNPFIMQRLRWRREAALLRGSDSPFNSAVTVRIADARVRPGGTAAIRFEFEVHRGRRCLATATGWARCVTPATYQRLRWGDRTPGSTRPRPLAAAEPTAVGRADPRDVVVALPDGDHGAELRVPADHPVFFDHPLDHVPGMMIYEAMRQAASLAAKRPLSMVGGTADFTYFIDIDQPCHVTTTFETGGEALEAAVQFTQNGRVAANGSVTLAER</sequence>
<dbReference type="Gene3D" id="3.10.129.10">
    <property type="entry name" value="Hotdog Thioesterase"/>
    <property type="match status" value="1"/>
</dbReference>
<accession>A0A1C5II60</accession>
<dbReference type="GO" id="GO:0016740">
    <property type="term" value="F:transferase activity"/>
    <property type="evidence" value="ECO:0007669"/>
    <property type="project" value="InterPro"/>
</dbReference>
<protein>
    <submittedName>
        <fullName evidence="3">A-factor biosynthesis hotdog domain-containing protein</fullName>
    </submittedName>
</protein>
<feature type="domain" description="A-factor biosynthesis hotdog" evidence="2">
    <location>
        <begin position="158"/>
        <end position="269"/>
    </location>
</feature>
<evidence type="ECO:0000313" key="3">
    <source>
        <dbReference type="EMBL" id="SCG58050.1"/>
    </source>
</evidence>